<sequence>SIDRRSMETVSKETNVPIAGTIFTDSLGKSGEDGDTYLKMMKWNTDTIINGLQK</sequence>
<proteinExistence type="predicted"/>
<protein>
    <submittedName>
        <fullName evidence="1">Zinc ABC transporter substrate-binding protein</fullName>
    </submittedName>
</protein>
<name>A0ABU5K1Z6_9BACI</name>
<dbReference type="InterPro" id="IPR006129">
    <property type="entry name" value="AdhesinB"/>
</dbReference>
<dbReference type="Proteomes" id="UP001291930">
    <property type="component" value="Unassembled WGS sequence"/>
</dbReference>
<dbReference type="SUPFAM" id="SSF53807">
    <property type="entry name" value="Helical backbone' metal receptor"/>
    <property type="match status" value="1"/>
</dbReference>
<feature type="non-terminal residue" evidence="1">
    <location>
        <position position="1"/>
    </location>
</feature>
<evidence type="ECO:0000313" key="2">
    <source>
        <dbReference type="Proteomes" id="UP001291930"/>
    </source>
</evidence>
<accession>A0ABU5K1Z6</accession>
<evidence type="ECO:0000313" key="1">
    <source>
        <dbReference type="EMBL" id="MDZ5609651.1"/>
    </source>
</evidence>
<keyword evidence="2" id="KW-1185">Reference proteome</keyword>
<dbReference type="EMBL" id="JAXOVW010000075">
    <property type="protein sequence ID" value="MDZ5609651.1"/>
    <property type="molecule type" value="Genomic_DNA"/>
</dbReference>
<comment type="caution">
    <text evidence="1">The sequence shown here is derived from an EMBL/GenBank/DDBJ whole genome shotgun (WGS) entry which is preliminary data.</text>
</comment>
<organism evidence="1 2">
    <name type="scientific">Bacillus bingmayongensis</name>
    <dbReference type="NCBI Taxonomy" id="1150157"/>
    <lineage>
        <taxon>Bacteria</taxon>
        <taxon>Bacillati</taxon>
        <taxon>Bacillota</taxon>
        <taxon>Bacilli</taxon>
        <taxon>Bacillales</taxon>
        <taxon>Bacillaceae</taxon>
        <taxon>Bacillus</taxon>
    </lineage>
</organism>
<dbReference type="PRINTS" id="PR00691">
    <property type="entry name" value="ADHESINB"/>
</dbReference>
<dbReference type="InterPro" id="IPR006127">
    <property type="entry name" value="ZnuA-like"/>
</dbReference>
<reference evidence="2" key="1">
    <citation type="submission" date="2023-11" db="EMBL/GenBank/DDBJ databases">
        <title>Genome Sequence of Bacillus pseudomycoides stain BUPM19.</title>
        <authorList>
            <person name="Farhat A."/>
        </authorList>
    </citation>
    <scope>NUCLEOTIDE SEQUENCE [LARGE SCALE GENOMIC DNA]</scope>
    <source>
        <strain evidence="2">BUPM19</strain>
    </source>
</reference>
<gene>
    <name evidence="1" type="ORF">U2I54_21975</name>
</gene>
<dbReference type="Pfam" id="PF01297">
    <property type="entry name" value="ZnuA"/>
    <property type="match status" value="1"/>
</dbReference>
<dbReference type="RefSeq" id="WP_374219067.1">
    <property type="nucleotide sequence ID" value="NZ_JAXOVW010000075.1"/>
</dbReference>
<dbReference type="Gene3D" id="3.40.50.1980">
    <property type="entry name" value="Nitrogenase molybdenum iron protein domain"/>
    <property type="match status" value="1"/>
</dbReference>